<evidence type="ECO:0000313" key="2">
    <source>
        <dbReference type="Proteomes" id="UP001259239"/>
    </source>
</evidence>
<comment type="caution">
    <text evidence="1">The sequence shown here is derived from an EMBL/GenBank/DDBJ whole genome shotgun (WGS) entry which is preliminary data.</text>
</comment>
<organism evidence="1 2">
    <name type="scientific">Paenibacillus larvae</name>
    <dbReference type="NCBI Taxonomy" id="1464"/>
    <lineage>
        <taxon>Bacteria</taxon>
        <taxon>Bacillati</taxon>
        <taxon>Bacillota</taxon>
        <taxon>Bacilli</taxon>
        <taxon>Bacillales</taxon>
        <taxon>Paenibacillaceae</taxon>
        <taxon>Paenibacillus</taxon>
    </lineage>
</organism>
<dbReference type="EMBL" id="JARQGV010000003">
    <property type="protein sequence ID" value="MDT2249848.1"/>
    <property type="molecule type" value="Genomic_DNA"/>
</dbReference>
<proteinExistence type="predicted"/>
<gene>
    <name evidence="1" type="ORF">P7H09_00145</name>
</gene>
<name>A0AAP5JQJ4_9BACL</name>
<dbReference type="Proteomes" id="UP001259239">
    <property type="component" value="Unassembled WGS sequence"/>
</dbReference>
<reference evidence="1" key="2">
    <citation type="submission" date="2023-03" db="EMBL/GenBank/DDBJ databases">
        <authorList>
            <person name="Obshta O."/>
            <person name="Zabrodski M.W."/>
            <person name="Soomro T."/>
            <person name="Wilson G."/>
            <person name="Masood F."/>
            <person name="Thebeau J."/>
            <person name="Bezerra Da Silva M.C."/>
            <person name="Raza F."/>
            <person name="Biganski S."/>
            <person name="Jose M."/>
            <person name="Camilli M."/>
            <person name="Kozii I.V."/>
            <person name="Kozii R.V."/>
            <person name="Simko E."/>
            <person name="Wood S.C."/>
        </authorList>
    </citation>
    <scope>NUCLEOTIDE SEQUENCE</scope>
    <source>
        <strain evidence="1">PL001</strain>
    </source>
</reference>
<protein>
    <submittedName>
        <fullName evidence="1">Uncharacterized protein</fullName>
    </submittedName>
</protein>
<evidence type="ECO:0000313" key="1">
    <source>
        <dbReference type="EMBL" id="MDT2249848.1"/>
    </source>
</evidence>
<accession>A0AAP5JQJ4</accession>
<sequence>MLMRITQKFAKACKQIQDSGFFASEGEWKDIDSVDDDLCRFILKHSGAYTAVDLGRSNFPLSVPIMMPTSRWDTP</sequence>
<dbReference type="AlphaFoldDB" id="A0AAP5JQJ4"/>
<reference evidence="1" key="1">
    <citation type="journal article" date="2023" name="J. Vet. Diagn. Invest.">
        <title>Oxytetracycline-resistant Paenibacillus larvae identified in commercial beekeeping operations in Saskatchewan using pooled honey sampling.</title>
        <authorList>
            <person name="Obshta O."/>
            <person name="Zabrodski M.W."/>
            <person name="Soomro T."/>
            <person name="Wilson G."/>
            <person name="Masood F."/>
            <person name="Thebeau J."/>
            <person name="Silva M.C.B."/>
            <person name="Biganski S."/>
            <person name="Kozii I.V."/>
            <person name="Koziy R.V."/>
            <person name="Raza M.F."/>
            <person name="Jose M.S."/>
            <person name="Simko E."/>
            <person name="Wood S.C."/>
        </authorList>
    </citation>
    <scope>NUCLEOTIDE SEQUENCE</scope>
    <source>
        <strain evidence="1">PL001</strain>
    </source>
</reference>